<protein>
    <recommendedName>
        <fullName evidence="4">Lipoprotein</fullName>
    </recommendedName>
</protein>
<dbReference type="RefSeq" id="WP_092111359.1">
    <property type="nucleotide sequence ID" value="NZ_FOCN01000014.1"/>
</dbReference>
<feature type="chain" id="PRO_5038959081" description="Lipoprotein" evidence="1">
    <location>
        <begin position="22"/>
        <end position="198"/>
    </location>
</feature>
<feature type="signal peptide" evidence="1">
    <location>
        <begin position="1"/>
        <end position="21"/>
    </location>
</feature>
<dbReference type="STRING" id="1424661.SAMN05216281_11439"/>
<accession>A0A1H8JE67</accession>
<gene>
    <name evidence="2" type="ORF">E3O10_04640</name>
</gene>
<proteinExistence type="predicted"/>
<dbReference type="Proteomes" id="UP000297654">
    <property type="component" value="Unassembled WGS sequence"/>
</dbReference>
<dbReference type="OrthoDB" id="5120852at2"/>
<dbReference type="EMBL" id="SOFF01000016">
    <property type="protein sequence ID" value="TFB92333.1"/>
    <property type="molecule type" value="Genomic_DNA"/>
</dbReference>
<comment type="caution">
    <text evidence="2">The sequence shown here is derived from an EMBL/GenBank/DDBJ whole genome shotgun (WGS) entry which is preliminary data.</text>
</comment>
<evidence type="ECO:0000313" key="2">
    <source>
        <dbReference type="EMBL" id="TFB92333.1"/>
    </source>
</evidence>
<evidence type="ECO:0008006" key="4">
    <source>
        <dbReference type="Google" id="ProtNLM"/>
    </source>
</evidence>
<dbReference type="AlphaFoldDB" id="A0A1H8JE67"/>
<reference evidence="2 3" key="1">
    <citation type="submission" date="2019-03" db="EMBL/GenBank/DDBJ databases">
        <title>Genomics of glacier-inhabiting Cryobacterium strains.</title>
        <authorList>
            <person name="Liu Q."/>
            <person name="Xin Y.-H."/>
        </authorList>
    </citation>
    <scope>NUCLEOTIDE SEQUENCE [LARGE SCALE GENOMIC DNA]</scope>
    <source>
        <strain evidence="2 3">Hh15</strain>
    </source>
</reference>
<dbReference type="PROSITE" id="PS51257">
    <property type="entry name" value="PROKAR_LIPOPROTEIN"/>
    <property type="match status" value="1"/>
</dbReference>
<sequence length="198" mass="21522">MARIRSTALVLPMVSIFLLGATGCGSQPTDAQVSPTAASGGRLTEWSSITDTIAGSIHPTFDAFEGTWDVQRAAPPESACWTESEDLSGTPHWETRSDGYEVAFLAKSSWFDMDEDWLTTAERYARVWTSTFPATSFDPDYDSFTYGAQLAGLVDSDQLRVTGGFDGDNWIYLVEVSCDTPGFRAPTPGVSIEPFAHP</sequence>
<keyword evidence="3" id="KW-1185">Reference proteome</keyword>
<evidence type="ECO:0000256" key="1">
    <source>
        <dbReference type="SAM" id="SignalP"/>
    </source>
</evidence>
<evidence type="ECO:0000313" key="3">
    <source>
        <dbReference type="Proteomes" id="UP000297654"/>
    </source>
</evidence>
<organism evidence="2 3">
    <name type="scientific">Cryobacterium luteum</name>
    <dbReference type="NCBI Taxonomy" id="1424661"/>
    <lineage>
        <taxon>Bacteria</taxon>
        <taxon>Bacillati</taxon>
        <taxon>Actinomycetota</taxon>
        <taxon>Actinomycetes</taxon>
        <taxon>Micrococcales</taxon>
        <taxon>Microbacteriaceae</taxon>
        <taxon>Cryobacterium</taxon>
    </lineage>
</organism>
<keyword evidence="1" id="KW-0732">Signal</keyword>
<name>A0A1H8JE67_9MICO</name>